<sequence length="268" mass="30131">MIGIFDSGFGGLTVFKEIKKVLPDYSYIYLGDNARAPYGGRSQQTIFNFTRQAADYLFNQGCQLVIIACNTASSEALRSLQQDWLPQTYPDRKLLGVIRPVVEVAAQSSASGRIGVIGTRATVESKAYQVELREQNPDLEIFQNACPLLVPLIEEGWIKKPETRMILKKYLRPLKQEQIDTLILGCTHYPLLFAEIKKIVGKQVRVLDAPKIVADKLADYLNRHPEVESRLAKQKTVRYLTTDSSEKFATLGSKFMGQPISGEQMELN</sequence>
<evidence type="ECO:0000256" key="4">
    <source>
        <dbReference type="ARBA" id="ARBA00022984"/>
    </source>
</evidence>
<organism evidence="8 9">
    <name type="scientific">Candidatus Komeilibacteria bacterium CG10_big_fil_rev_8_21_14_0_10_41_13</name>
    <dbReference type="NCBI Taxonomy" id="1974476"/>
    <lineage>
        <taxon>Bacteria</taxon>
        <taxon>Candidatus Komeiliibacteriota</taxon>
    </lineage>
</organism>
<dbReference type="InterPro" id="IPR001920">
    <property type="entry name" value="Asp/Glu_race"/>
</dbReference>
<feature type="binding site" evidence="7">
    <location>
        <begin position="38"/>
        <end position="39"/>
    </location>
    <ligand>
        <name>substrate</name>
    </ligand>
</feature>
<evidence type="ECO:0000256" key="6">
    <source>
        <dbReference type="ARBA" id="ARBA00023316"/>
    </source>
</evidence>
<feature type="active site" description="Proton donor/acceptor" evidence="7">
    <location>
        <position position="186"/>
    </location>
</feature>
<dbReference type="Proteomes" id="UP000230543">
    <property type="component" value="Unassembled WGS sequence"/>
</dbReference>
<dbReference type="SUPFAM" id="SSF53681">
    <property type="entry name" value="Aspartate/glutamate racemase"/>
    <property type="match status" value="2"/>
</dbReference>
<feature type="binding site" evidence="7">
    <location>
        <begin position="70"/>
        <end position="71"/>
    </location>
    <ligand>
        <name>substrate</name>
    </ligand>
</feature>
<evidence type="ECO:0000256" key="7">
    <source>
        <dbReference type="HAMAP-Rule" id="MF_00258"/>
    </source>
</evidence>
<dbReference type="FunFam" id="3.40.50.1860:FF:000001">
    <property type="entry name" value="Glutamate racemase"/>
    <property type="match status" value="1"/>
</dbReference>
<evidence type="ECO:0000256" key="3">
    <source>
        <dbReference type="ARBA" id="ARBA00022960"/>
    </source>
</evidence>
<dbReference type="InterPro" id="IPR015942">
    <property type="entry name" value="Asp/Glu/hydantoin_racemase"/>
</dbReference>
<dbReference type="EC" id="5.1.1.3" evidence="2 7"/>
<keyword evidence="6 7" id="KW-0961">Cell wall biogenesis/degradation</keyword>
<dbReference type="Gene3D" id="3.40.50.1860">
    <property type="match status" value="2"/>
</dbReference>
<dbReference type="PROSITE" id="PS00923">
    <property type="entry name" value="ASP_GLU_RACEMASE_1"/>
    <property type="match status" value="1"/>
</dbReference>
<accession>A0A2M6WD22</accession>
<keyword evidence="3 7" id="KW-0133">Cell shape</keyword>
<evidence type="ECO:0000256" key="5">
    <source>
        <dbReference type="ARBA" id="ARBA00023235"/>
    </source>
</evidence>
<dbReference type="PANTHER" id="PTHR21198:SF2">
    <property type="entry name" value="GLUTAMATE RACEMASE"/>
    <property type="match status" value="1"/>
</dbReference>
<dbReference type="UniPathway" id="UPA00219"/>
<reference evidence="9" key="1">
    <citation type="submission" date="2017-09" db="EMBL/GenBank/DDBJ databases">
        <title>Depth-based differentiation of microbial function through sediment-hosted aquifers and enrichment of novel symbionts in the deep terrestrial subsurface.</title>
        <authorList>
            <person name="Probst A.J."/>
            <person name="Ladd B."/>
            <person name="Jarett J.K."/>
            <person name="Geller-Mcgrath D.E."/>
            <person name="Sieber C.M.K."/>
            <person name="Emerson J.B."/>
            <person name="Anantharaman K."/>
            <person name="Thomas B.C."/>
            <person name="Malmstrom R."/>
            <person name="Stieglmeier M."/>
            <person name="Klingl A."/>
            <person name="Woyke T."/>
            <person name="Ryan C.M."/>
            <person name="Banfield J.F."/>
        </authorList>
    </citation>
    <scope>NUCLEOTIDE SEQUENCE [LARGE SCALE GENOMIC DNA]</scope>
</reference>
<comment type="similarity">
    <text evidence="7">Belongs to the aspartate/glutamate racemases family.</text>
</comment>
<dbReference type="AlphaFoldDB" id="A0A2M6WD22"/>
<evidence type="ECO:0000256" key="1">
    <source>
        <dbReference type="ARBA" id="ARBA00001602"/>
    </source>
</evidence>
<dbReference type="InterPro" id="IPR004391">
    <property type="entry name" value="Glu_race"/>
</dbReference>
<dbReference type="GO" id="GO:0009252">
    <property type="term" value="P:peptidoglycan biosynthetic process"/>
    <property type="evidence" value="ECO:0007669"/>
    <property type="project" value="UniProtKB-UniRule"/>
</dbReference>
<dbReference type="EMBL" id="PFBO01000027">
    <property type="protein sequence ID" value="PIT90676.1"/>
    <property type="molecule type" value="Genomic_DNA"/>
</dbReference>
<comment type="caution">
    <text evidence="8">The sequence shown here is derived from an EMBL/GenBank/DDBJ whole genome shotgun (WGS) entry which is preliminary data.</text>
</comment>
<keyword evidence="4 7" id="KW-0573">Peptidoglycan synthesis</keyword>
<dbReference type="GO" id="GO:0008881">
    <property type="term" value="F:glutamate racemase activity"/>
    <property type="evidence" value="ECO:0007669"/>
    <property type="project" value="UniProtKB-UniRule"/>
</dbReference>
<comment type="pathway">
    <text evidence="7">Cell wall biogenesis; peptidoglycan biosynthesis.</text>
</comment>
<feature type="binding site" evidence="7">
    <location>
        <begin position="187"/>
        <end position="188"/>
    </location>
    <ligand>
        <name>substrate</name>
    </ligand>
</feature>
<gene>
    <name evidence="7" type="primary">murI</name>
    <name evidence="8" type="ORF">COU22_00880</name>
</gene>
<protein>
    <recommendedName>
        <fullName evidence="2 7">Glutamate racemase</fullName>
        <ecNumber evidence="2 7">5.1.1.3</ecNumber>
    </recommendedName>
</protein>
<comment type="catalytic activity">
    <reaction evidence="1 7">
        <text>L-glutamate = D-glutamate</text>
        <dbReference type="Rhea" id="RHEA:12813"/>
        <dbReference type="ChEBI" id="CHEBI:29985"/>
        <dbReference type="ChEBI" id="CHEBI:29986"/>
        <dbReference type="EC" id="5.1.1.3"/>
    </reaction>
</comment>
<dbReference type="PANTHER" id="PTHR21198">
    <property type="entry name" value="GLUTAMATE RACEMASE"/>
    <property type="match status" value="1"/>
</dbReference>
<dbReference type="PROSITE" id="PS00924">
    <property type="entry name" value="ASP_GLU_RACEMASE_2"/>
    <property type="match status" value="1"/>
</dbReference>
<comment type="function">
    <text evidence="7">Provides the (R)-glutamate required for cell wall biosynthesis.</text>
</comment>
<dbReference type="GO" id="GO:0008360">
    <property type="term" value="P:regulation of cell shape"/>
    <property type="evidence" value="ECO:0007669"/>
    <property type="project" value="UniProtKB-KW"/>
</dbReference>
<proteinExistence type="inferred from homology"/>
<dbReference type="GO" id="GO:0071555">
    <property type="term" value="P:cell wall organization"/>
    <property type="evidence" value="ECO:0007669"/>
    <property type="project" value="UniProtKB-KW"/>
</dbReference>
<feature type="active site" description="Proton donor/acceptor" evidence="7">
    <location>
        <position position="69"/>
    </location>
</feature>
<dbReference type="InterPro" id="IPR033134">
    <property type="entry name" value="Asp/Glu_racemase_AS_2"/>
</dbReference>
<feature type="binding site" evidence="7">
    <location>
        <begin position="6"/>
        <end position="7"/>
    </location>
    <ligand>
        <name>substrate</name>
    </ligand>
</feature>
<evidence type="ECO:0000256" key="2">
    <source>
        <dbReference type="ARBA" id="ARBA00013090"/>
    </source>
</evidence>
<dbReference type="Pfam" id="PF01177">
    <property type="entry name" value="Asp_Glu_race"/>
    <property type="match status" value="1"/>
</dbReference>
<dbReference type="HAMAP" id="MF_00258">
    <property type="entry name" value="Glu_racemase"/>
    <property type="match status" value="1"/>
</dbReference>
<evidence type="ECO:0000313" key="9">
    <source>
        <dbReference type="Proteomes" id="UP000230543"/>
    </source>
</evidence>
<evidence type="ECO:0000313" key="8">
    <source>
        <dbReference type="EMBL" id="PIT90676.1"/>
    </source>
</evidence>
<name>A0A2M6WD22_9BACT</name>
<dbReference type="InterPro" id="IPR018187">
    <property type="entry name" value="Asp/Glu_racemase_AS_1"/>
</dbReference>
<keyword evidence="5 7" id="KW-0413">Isomerase</keyword>
<dbReference type="NCBIfam" id="TIGR00067">
    <property type="entry name" value="glut_race"/>
    <property type="match status" value="1"/>
</dbReference>